<dbReference type="Proteomes" id="UP000008493">
    <property type="component" value="Unassembled WGS sequence"/>
</dbReference>
<dbReference type="KEGG" id="abp:AGABI1DRAFT95913"/>
<keyword evidence="2" id="KW-1185">Reference proteome</keyword>
<dbReference type="GeneID" id="18832758"/>
<protein>
    <submittedName>
        <fullName evidence="1">Uncharacterized protein</fullName>
    </submittedName>
</protein>
<evidence type="ECO:0000313" key="1">
    <source>
        <dbReference type="EMBL" id="EKM74038.1"/>
    </source>
</evidence>
<dbReference type="EMBL" id="JH971716">
    <property type="protein sequence ID" value="EKM74038.1"/>
    <property type="molecule type" value="Genomic_DNA"/>
</dbReference>
<dbReference type="AlphaFoldDB" id="K5WTG8"/>
<dbReference type="HOGENOM" id="CLU_1980979_0_0_1"/>
<organism evidence="1 2">
    <name type="scientific">Agaricus bisporus var. burnettii (strain JB137-S8 / ATCC MYA-4627 / FGSC 10392)</name>
    <name type="common">White button mushroom</name>
    <dbReference type="NCBI Taxonomy" id="597362"/>
    <lineage>
        <taxon>Eukaryota</taxon>
        <taxon>Fungi</taxon>
        <taxon>Dikarya</taxon>
        <taxon>Basidiomycota</taxon>
        <taxon>Agaricomycotina</taxon>
        <taxon>Agaricomycetes</taxon>
        <taxon>Agaricomycetidae</taxon>
        <taxon>Agaricales</taxon>
        <taxon>Agaricineae</taxon>
        <taxon>Agaricaceae</taxon>
        <taxon>Agaricus</taxon>
    </lineage>
</organism>
<dbReference type="RefSeq" id="XP_007335323.1">
    <property type="nucleotide sequence ID" value="XM_007335261.1"/>
</dbReference>
<accession>K5WTG8</accession>
<name>K5WTG8_AGABU</name>
<proteinExistence type="predicted"/>
<reference evidence="2" key="1">
    <citation type="journal article" date="2012" name="Proc. Natl. Acad. Sci. U.S.A.">
        <title>Genome sequence of the button mushroom Agaricus bisporus reveals mechanisms governing adaptation to a humic-rich ecological niche.</title>
        <authorList>
            <person name="Morin E."/>
            <person name="Kohler A."/>
            <person name="Baker A.R."/>
            <person name="Foulongne-Oriol M."/>
            <person name="Lombard V."/>
            <person name="Nagy L.G."/>
            <person name="Ohm R.A."/>
            <person name="Patyshakuliyeva A."/>
            <person name="Brun A."/>
            <person name="Aerts A.L."/>
            <person name="Bailey A.M."/>
            <person name="Billette C."/>
            <person name="Coutinho P.M."/>
            <person name="Deakin G."/>
            <person name="Doddapaneni H."/>
            <person name="Floudas D."/>
            <person name="Grimwood J."/>
            <person name="Hilden K."/>
            <person name="Kuees U."/>
            <person name="LaButti K.M."/>
            <person name="Lapidus A."/>
            <person name="Lindquist E.A."/>
            <person name="Lucas S.M."/>
            <person name="Murat C."/>
            <person name="Riley R.W."/>
            <person name="Salamov A.A."/>
            <person name="Schmutz J."/>
            <person name="Subramanian V."/>
            <person name="Woesten H.A.B."/>
            <person name="Xu J."/>
            <person name="Eastwood D.C."/>
            <person name="Foster G.D."/>
            <person name="Sonnenberg A.S."/>
            <person name="Cullen D."/>
            <person name="de Vries R.P."/>
            <person name="Lundell T."/>
            <person name="Hibbett D.S."/>
            <person name="Henrissat B."/>
            <person name="Burton K.S."/>
            <person name="Kerrigan R.W."/>
            <person name="Challen M.P."/>
            <person name="Grigoriev I.V."/>
            <person name="Martin F."/>
        </authorList>
    </citation>
    <scope>NUCLEOTIDE SEQUENCE [LARGE SCALE GENOMIC DNA]</scope>
    <source>
        <strain evidence="2">JB137-S8 / ATCC MYA-4627 / FGSC 10392</strain>
    </source>
</reference>
<dbReference type="InParanoid" id="K5WTG8"/>
<gene>
    <name evidence="1" type="ORF">AGABI1DRAFT_95913</name>
</gene>
<sequence length="126" mass="13805">MPTLSRWGSFGGVTAPPFINTISASLVKSLSVMKRIANAEETVNLTSRDKRSKVASSQDKCDVCLEPMEMSGKSSHPGCIKKSGFLALPKENKAFKLARDSVDNKVPCPKCMFRDFNLDVVKKLPL</sequence>
<evidence type="ECO:0000313" key="2">
    <source>
        <dbReference type="Proteomes" id="UP000008493"/>
    </source>
</evidence>